<dbReference type="PANTHER" id="PTHR11614">
    <property type="entry name" value="PHOSPHOLIPASE-RELATED"/>
    <property type="match status" value="1"/>
</dbReference>
<proteinExistence type="predicted"/>
<feature type="domain" description="Serine aminopeptidase S33" evidence="1">
    <location>
        <begin position="40"/>
        <end position="294"/>
    </location>
</feature>
<protein>
    <submittedName>
        <fullName evidence="2">Alpha/beta hydrolase</fullName>
    </submittedName>
</protein>
<keyword evidence="3" id="KW-1185">Reference proteome</keyword>
<dbReference type="InterPro" id="IPR051044">
    <property type="entry name" value="MAG_DAG_Lipase"/>
</dbReference>
<reference evidence="2 3" key="1">
    <citation type="submission" date="2017-07" db="EMBL/GenBank/DDBJ databases">
        <title>Draft Genome Sequences of Select Purple Nonsulfur Bacteria.</title>
        <authorList>
            <person name="Lasarre B."/>
            <person name="Mckinlay J.B."/>
        </authorList>
    </citation>
    <scope>NUCLEOTIDE SEQUENCE [LARGE SCALE GENOMIC DNA]</scope>
    <source>
        <strain evidence="2 3">DSM 5909</strain>
    </source>
</reference>
<comment type="caution">
    <text evidence="2">The sequence shown here is derived from an EMBL/GenBank/DDBJ whole genome shotgun (WGS) entry which is preliminary data.</text>
</comment>
<sequence length="315" mass="34145">MNLVSIPANPAPSDTSVGSIETPDGVTLRYARFAPPPGRRGTVCLFQGRAEFIEKYFEVARDLRDRGFAVATIDFRGQGLSARAVRDSRKGHARRFSDYLIDLETFVKEVVLPDCPPPFFALGHGMGATVLIESAARGHRWFDRMVLASPMIGLAHQPLFGAAAPVARTLRLLGLGRLTVPGGSGRVAAFQPFADNPLTSDPIRHARTAAVIEAEPALAVAAPTVAWADAAYRTMAAMQRPHYAARLRQPMLLVAGGRDEIVSAEAIERFGTHLRAGSHLVIPGAMHDLLMEQDQIRKLFWAAFDAFVPGTPLYG</sequence>
<evidence type="ECO:0000313" key="2">
    <source>
        <dbReference type="EMBL" id="RAI43737.1"/>
    </source>
</evidence>
<dbReference type="SUPFAM" id="SSF53474">
    <property type="entry name" value="alpha/beta-Hydrolases"/>
    <property type="match status" value="1"/>
</dbReference>
<name>A0A327KZY8_9BRAD</name>
<dbReference type="EMBL" id="NPEX01000073">
    <property type="protein sequence ID" value="RAI43737.1"/>
    <property type="molecule type" value="Genomic_DNA"/>
</dbReference>
<dbReference type="OrthoDB" id="9788260at2"/>
<dbReference type="GO" id="GO:0016787">
    <property type="term" value="F:hydrolase activity"/>
    <property type="evidence" value="ECO:0007669"/>
    <property type="project" value="UniProtKB-KW"/>
</dbReference>
<accession>A0A327KZY8</accession>
<dbReference type="Gene3D" id="3.40.50.1820">
    <property type="entry name" value="alpha/beta hydrolase"/>
    <property type="match status" value="1"/>
</dbReference>
<keyword evidence="2" id="KW-0378">Hydrolase</keyword>
<organism evidence="2 3">
    <name type="scientific">Rhodoplanes roseus</name>
    <dbReference type="NCBI Taxonomy" id="29409"/>
    <lineage>
        <taxon>Bacteria</taxon>
        <taxon>Pseudomonadati</taxon>
        <taxon>Pseudomonadota</taxon>
        <taxon>Alphaproteobacteria</taxon>
        <taxon>Hyphomicrobiales</taxon>
        <taxon>Nitrobacteraceae</taxon>
        <taxon>Rhodoplanes</taxon>
    </lineage>
</organism>
<evidence type="ECO:0000259" key="1">
    <source>
        <dbReference type="Pfam" id="PF12146"/>
    </source>
</evidence>
<evidence type="ECO:0000313" key="3">
    <source>
        <dbReference type="Proteomes" id="UP000249130"/>
    </source>
</evidence>
<dbReference type="InterPro" id="IPR022742">
    <property type="entry name" value="Hydrolase_4"/>
</dbReference>
<dbReference type="Proteomes" id="UP000249130">
    <property type="component" value="Unassembled WGS sequence"/>
</dbReference>
<gene>
    <name evidence="2" type="ORF">CH341_12765</name>
</gene>
<dbReference type="RefSeq" id="WP_111419418.1">
    <property type="nucleotide sequence ID" value="NZ_NPEX01000073.1"/>
</dbReference>
<dbReference type="AlphaFoldDB" id="A0A327KZY8"/>
<dbReference type="Pfam" id="PF12146">
    <property type="entry name" value="Hydrolase_4"/>
    <property type="match status" value="1"/>
</dbReference>
<dbReference type="InterPro" id="IPR029058">
    <property type="entry name" value="AB_hydrolase_fold"/>
</dbReference>